<evidence type="ECO:0000313" key="1">
    <source>
        <dbReference type="EMBL" id="QPH05806.1"/>
    </source>
</evidence>
<protein>
    <submittedName>
        <fullName evidence="1">Uncharacterized protein</fullName>
    </submittedName>
</protein>
<dbReference type="Gene3D" id="3.50.50.100">
    <property type="match status" value="1"/>
</dbReference>
<dbReference type="AlphaFoldDB" id="A0A7S9PWW9"/>
<reference evidence="1 2" key="1">
    <citation type="journal article" date="2018" name="PLoS Genet.">
        <title>Repeat elements organise 3D genome structure and mediate transcription in the filamentous fungus Epichloe festucae.</title>
        <authorList>
            <person name="Winter D.J."/>
            <person name="Ganley A.R.D."/>
            <person name="Young C.A."/>
            <person name="Liachko I."/>
            <person name="Schardl C.L."/>
            <person name="Dupont P.Y."/>
            <person name="Berry D."/>
            <person name="Ram A."/>
            <person name="Scott B."/>
            <person name="Cox M.P."/>
        </authorList>
    </citation>
    <scope>NUCLEOTIDE SEQUENCE [LARGE SCALE GENOMIC DNA]</scope>
    <source>
        <strain evidence="1 2">Fl1</strain>
    </source>
</reference>
<gene>
    <name evidence="1" type="ORF">C2857_003817</name>
</gene>
<organism evidence="1 2">
    <name type="scientific">Epichloe festucae (strain Fl1)</name>
    <dbReference type="NCBI Taxonomy" id="877507"/>
    <lineage>
        <taxon>Eukaryota</taxon>
        <taxon>Fungi</taxon>
        <taxon>Dikarya</taxon>
        <taxon>Ascomycota</taxon>
        <taxon>Pezizomycotina</taxon>
        <taxon>Sordariomycetes</taxon>
        <taxon>Hypocreomycetidae</taxon>
        <taxon>Hypocreales</taxon>
        <taxon>Clavicipitaceae</taxon>
        <taxon>Epichloe</taxon>
    </lineage>
</organism>
<keyword evidence="2" id="KW-1185">Reference proteome</keyword>
<proteinExistence type="predicted"/>
<dbReference type="EMBL" id="CP031388">
    <property type="protein sequence ID" value="QPH05806.1"/>
    <property type="molecule type" value="Genomic_DNA"/>
</dbReference>
<name>A0A7S9PWW9_EPIFF</name>
<dbReference type="Proteomes" id="UP000594364">
    <property type="component" value="Chromosome 4"/>
</dbReference>
<dbReference type="OrthoDB" id="202203at2759"/>
<accession>A0A7S9PWW9</accession>
<evidence type="ECO:0000313" key="2">
    <source>
        <dbReference type="Proteomes" id="UP000594364"/>
    </source>
</evidence>
<sequence length="109" mass="11780">MPAELYLSLHGVQVRVSFAAPKELLDLRENVQQDKHLRLAGTKGIRAIGDVGNSKPKQLTVTDGQINHLANALHAVLTETVSPAEYHPAGKTMIFLSSGKKLATGQIRT</sequence>